<organism evidence="2 3">
    <name type="scientific">Winogradskya humida</name>
    <dbReference type="NCBI Taxonomy" id="113566"/>
    <lineage>
        <taxon>Bacteria</taxon>
        <taxon>Bacillati</taxon>
        <taxon>Actinomycetota</taxon>
        <taxon>Actinomycetes</taxon>
        <taxon>Micromonosporales</taxon>
        <taxon>Micromonosporaceae</taxon>
        <taxon>Winogradskya</taxon>
    </lineage>
</organism>
<reference evidence="2 3" key="1">
    <citation type="submission" date="2021-01" db="EMBL/GenBank/DDBJ databases">
        <title>Whole genome shotgun sequence of Actinoplanes humidus NBRC 14915.</title>
        <authorList>
            <person name="Komaki H."/>
            <person name="Tamura T."/>
        </authorList>
    </citation>
    <scope>NUCLEOTIDE SEQUENCE [LARGE SCALE GENOMIC DNA]</scope>
    <source>
        <strain evidence="2 3">NBRC 14915</strain>
    </source>
</reference>
<sequence>MPPILLVSSRAIASPNPVPPASRCRDSSNRVNRSKIRSASAGSTPGPSSHTVTVVVAATVTVTVRDSTTLTLPDAPPALFYAARFAGLPCSGASEIANDTGYPIVIRSTAGKGSVTIALYGHSGSRTVTMSSDGATRTITAEGDPPTTGSCRQPSS</sequence>
<gene>
    <name evidence="2" type="ORF">Ahu01nite_070560</name>
</gene>
<evidence type="ECO:0000256" key="1">
    <source>
        <dbReference type="SAM" id="MobiDB-lite"/>
    </source>
</evidence>
<accession>A0ABQ3ZZA4</accession>
<dbReference type="EMBL" id="BOMN01000100">
    <property type="protein sequence ID" value="GIE23954.1"/>
    <property type="molecule type" value="Genomic_DNA"/>
</dbReference>
<comment type="caution">
    <text evidence="2">The sequence shown here is derived from an EMBL/GenBank/DDBJ whole genome shotgun (WGS) entry which is preliminary data.</text>
</comment>
<feature type="compositionally biased region" description="Low complexity" evidence="1">
    <location>
        <begin position="38"/>
        <end position="49"/>
    </location>
</feature>
<keyword evidence="3" id="KW-1185">Reference proteome</keyword>
<protein>
    <submittedName>
        <fullName evidence="2">Uncharacterized protein</fullName>
    </submittedName>
</protein>
<evidence type="ECO:0000313" key="2">
    <source>
        <dbReference type="EMBL" id="GIE23954.1"/>
    </source>
</evidence>
<feature type="compositionally biased region" description="Polar residues" evidence="1">
    <location>
        <begin position="147"/>
        <end position="156"/>
    </location>
</feature>
<feature type="region of interest" description="Disordered" evidence="1">
    <location>
        <begin position="136"/>
        <end position="156"/>
    </location>
</feature>
<proteinExistence type="predicted"/>
<evidence type="ECO:0000313" key="3">
    <source>
        <dbReference type="Proteomes" id="UP000603200"/>
    </source>
</evidence>
<dbReference type="Proteomes" id="UP000603200">
    <property type="component" value="Unassembled WGS sequence"/>
</dbReference>
<name>A0ABQ3ZZA4_9ACTN</name>
<feature type="region of interest" description="Disordered" evidence="1">
    <location>
        <begin position="15"/>
        <end position="49"/>
    </location>
</feature>